<dbReference type="OrthoDB" id="6776860at2759"/>
<evidence type="ECO:0000313" key="2">
    <source>
        <dbReference type="Proteomes" id="UP000765509"/>
    </source>
</evidence>
<dbReference type="InterPro" id="IPR043128">
    <property type="entry name" value="Rev_trsase/Diguanyl_cyclase"/>
</dbReference>
<dbReference type="Gene3D" id="3.10.10.10">
    <property type="entry name" value="HIV Type 1 Reverse Transcriptase, subunit A, domain 1"/>
    <property type="match status" value="1"/>
</dbReference>
<gene>
    <name evidence="1" type="ORF">O181_041154</name>
</gene>
<proteinExistence type="predicted"/>
<dbReference type="InterPro" id="IPR043502">
    <property type="entry name" value="DNA/RNA_pol_sf"/>
</dbReference>
<dbReference type="Gene3D" id="3.30.70.270">
    <property type="match status" value="1"/>
</dbReference>
<dbReference type="AlphaFoldDB" id="A0A9Q3DDM9"/>
<protein>
    <recommendedName>
        <fullName evidence="3">Reverse transcriptase domain-containing protein</fullName>
    </recommendedName>
</protein>
<evidence type="ECO:0008006" key="3">
    <source>
        <dbReference type="Google" id="ProtNLM"/>
    </source>
</evidence>
<dbReference type="Proteomes" id="UP000765509">
    <property type="component" value="Unassembled WGS sequence"/>
</dbReference>
<dbReference type="PANTHER" id="PTHR24559">
    <property type="entry name" value="TRANSPOSON TY3-I GAG-POL POLYPROTEIN"/>
    <property type="match status" value="1"/>
</dbReference>
<reference evidence="1" key="1">
    <citation type="submission" date="2021-03" db="EMBL/GenBank/DDBJ databases">
        <title>Draft genome sequence of rust myrtle Austropuccinia psidii MF-1, a brazilian biotype.</title>
        <authorList>
            <person name="Quecine M.C."/>
            <person name="Pachon D.M.R."/>
            <person name="Bonatelli M.L."/>
            <person name="Correr F.H."/>
            <person name="Franceschini L.M."/>
            <person name="Leite T.F."/>
            <person name="Margarido G.R.A."/>
            <person name="Almeida C.A."/>
            <person name="Ferrarezi J.A."/>
            <person name="Labate C.A."/>
        </authorList>
    </citation>
    <scope>NUCLEOTIDE SEQUENCE</scope>
    <source>
        <strain evidence="1">MF-1</strain>
    </source>
</reference>
<sequence length="193" mass="22578">MKEDIIEILFQYREAFSSDNEPLGAIKGEEVDIMLNAERHYSQILKRPTYPASPGAREAFKTHINELMKIGVLRKAGHNEDVEVSTPVMINLHKDKSRMVGYFRALNTYSIPDRYPIPRIHETLTQLCKSRFITSMNFLKGFHQNVVTTHTRTFFRITTHCGIYEYLRMHFEIENAPSCYQRMMKTIFPLDLS</sequence>
<keyword evidence="2" id="KW-1185">Reference proteome</keyword>
<dbReference type="PANTHER" id="PTHR24559:SF444">
    <property type="entry name" value="REVERSE TRANSCRIPTASE DOMAIN-CONTAINING PROTEIN"/>
    <property type="match status" value="1"/>
</dbReference>
<evidence type="ECO:0000313" key="1">
    <source>
        <dbReference type="EMBL" id="MBW0501439.1"/>
    </source>
</evidence>
<accession>A0A9Q3DDM9</accession>
<organism evidence="1 2">
    <name type="scientific">Austropuccinia psidii MF-1</name>
    <dbReference type="NCBI Taxonomy" id="1389203"/>
    <lineage>
        <taxon>Eukaryota</taxon>
        <taxon>Fungi</taxon>
        <taxon>Dikarya</taxon>
        <taxon>Basidiomycota</taxon>
        <taxon>Pucciniomycotina</taxon>
        <taxon>Pucciniomycetes</taxon>
        <taxon>Pucciniales</taxon>
        <taxon>Sphaerophragmiaceae</taxon>
        <taxon>Austropuccinia</taxon>
    </lineage>
</organism>
<dbReference type="SUPFAM" id="SSF56672">
    <property type="entry name" value="DNA/RNA polymerases"/>
    <property type="match status" value="1"/>
</dbReference>
<comment type="caution">
    <text evidence="1">The sequence shown here is derived from an EMBL/GenBank/DDBJ whole genome shotgun (WGS) entry which is preliminary data.</text>
</comment>
<name>A0A9Q3DDM9_9BASI</name>
<dbReference type="EMBL" id="AVOT02016323">
    <property type="protein sequence ID" value="MBW0501439.1"/>
    <property type="molecule type" value="Genomic_DNA"/>
</dbReference>
<dbReference type="InterPro" id="IPR053134">
    <property type="entry name" value="RNA-dir_DNA_polymerase"/>
</dbReference>